<feature type="region of interest" description="Disordered" evidence="1">
    <location>
        <begin position="155"/>
        <end position="199"/>
    </location>
</feature>
<proteinExistence type="predicted"/>
<evidence type="ECO:0000313" key="4">
    <source>
        <dbReference type="Proteomes" id="UP000619244"/>
    </source>
</evidence>
<dbReference type="Gene3D" id="1.10.10.10">
    <property type="entry name" value="Winged helix-like DNA-binding domain superfamily/Winged helix DNA-binding domain"/>
    <property type="match status" value="1"/>
</dbReference>
<protein>
    <submittedName>
        <fullName evidence="3">MarR family transcriptional regulator</fullName>
    </submittedName>
</protein>
<dbReference type="SMART" id="SM00347">
    <property type="entry name" value="HTH_MARR"/>
    <property type="match status" value="1"/>
</dbReference>
<dbReference type="PANTHER" id="PTHR33164:SF99">
    <property type="entry name" value="MARR FAMILY REGULATORY PROTEIN"/>
    <property type="match status" value="1"/>
</dbReference>
<gene>
    <name evidence="3" type="ORF">GCM10010358_66900</name>
</gene>
<dbReference type="Proteomes" id="UP000619244">
    <property type="component" value="Unassembled WGS sequence"/>
</dbReference>
<accession>A0A918NX83</accession>
<reference evidence="3" key="2">
    <citation type="submission" date="2020-09" db="EMBL/GenBank/DDBJ databases">
        <authorList>
            <person name="Sun Q."/>
            <person name="Ohkuma M."/>
        </authorList>
    </citation>
    <scope>NUCLEOTIDE SEQUENCE</scope>
    <source>
        <strain evidence="3">JCM 4790</strain>
    </source>
</reference>
<dbReference type="PANTHER" id="PTHR33164">
    <property type="entry name" value="TRANSCRIPTIONAL REGULATOR, MARR FAMILY"/>
    <property type="match status" value="1"/>
</dbReference>
<dbReference type="InterPro" id="IPR036390">
    <property type="entry name" value="WH_DNA-bd_sf"/>
</dbReference>
<feature type="compositionally biased region" description="Low complexity" evidence="1">
    <location>
        <begin position="170"/>
        <end position="185"/>
    </location>
</feature>
<keyword evidence="4" id="KW-1185">Reference proteome</keyword>
<organism evidence="3 4">
    <name type="scientific">Streptomyces minutiscleroticus</name>
    <dbReference type="NCBI Taxonomy" id="68238"/>
    <lineage>
        <taxon>Bacteria</taxon>
        <taxon>Bacillati</taxon>
        <taxon>Actinomycetota</taxon>
        <taxon>Actinomycetes</taxon>
        <taxon>Kitasatosporales</taxon>
        <taxon>Streptomycetaceae</taxon>
        <taxon>Streptomyces</taxon>
    </lineage>
</organism>
<feature type="compositionally biased region" description="Pro residues" evidence="1">
    <location>
        <begin position="186"/>
        <end position="199"/>
    </location>
</feature>
<dbReference type="EMBL" id="BMVU01000051">
    <property type="protein sequence ID" value="GGY03849.1"/>
    <property type="molecule type" value="Genomic_DNA"/>
</dbReference>
<dbReference type="RefSeq" id="WP_190194093.1">
    <property type="nucleotide sequence ID" value="NZ_BMVU01000051.1"/>
</dbReference>
<name>A0A918NX83_9ACTN</name>
<evidence type="ECO:0000313" key="3">
    <source>
        <dbReference type="EMBL" id="GGY03849.1"/>
    </source>
</evidence>
<dbReference type="InterPro" id="IPR036388">
    <property type="entry name" value="WH-like_DNA-bd_sf"/>
</dbReference>
<dbReference type="GO" id="GO:0006950">
    <property type="term" value="P:response to stress"/>
    <property type="evidence" value="ECO:0007669"/>
    <property type="project" value="TreeGrafter"/>
</dbReference>
<evidence type="ECO:0000259" key="2">
    <source>
        <dbReference type="PROSITE" id="PS50995"/>
    </source>
</evidence>
<feature type="domain" description="HTH marR-type" evidence="2">
    <location>
        <begin position="14"/>
        <end position="150"/>
    </location>
</feature>
<reference evidence="3" key="1">
    <citation type="journal article" date="2014" name="Int. J. Syst. Evol. Microbiol.">
        <title>Complete genome sequence of Corynebacterium casei LMG S-19264T (=DSM 44701T), isolated from a smear-ripened cheese.</title>
        <authorList>
            <consortium name="US DOE Joint Genome Institute (JGI-PGF)"/>
            <person name="Walter F."/>
            <person name="Albersmeier A."/>
            <person name="Kalinowski J."/>
            <person name="Ruckert C."/>
        </authorList>
    </citation>
    <scope>NUCLEOTIDE SEQUENCE</scope>
    <source>
        <strain evidence="3">JCM 4790</strain>
    </source>
</reference>
<dbReference type="SUPFAM" id="SSF46785">
    <property type="entry name" value="Winged helix' DNA-binding domain"/>
    <property type="match status" value="1"/>
</dbReference>
<dbReference type="Pfam" id="PF12802">
    <property type="entry name" value="MarR_2"/>
    <property type="match status" value="1"/>
</dbReference>
<comment type="caution">
    <text evidence="3">The sequence shown here is derived from an EMBL/GenBank/DDBJ whole genome shotgun (WGS) entry which is preliminary data.</text>
</comment>
<dbReference type="PROSITE" id="PS50995">
    <property type="entry name" value="HTH_MARR_2"/>
    <property type="match status" value="1"/>
</dbReference>
<evidence type="ECO:0000256" key="1">
    <source>
        <dbReference type="SAM" id="MobiDB-lite"/>
    </source>
</evidence>
<sequence>MTGDTTPRWLSPGEQRAWRAYRAASLLLEDVIDRGLQREARMPHLYYSVLATLSETPGHRLRMTDLAEQLKITRSRLTYAVGRLEKDGSVRREGCAADGRGSTAVLTEAGFDLVRRTAPGHVETVRAAVFDHLTPEQVGQLEEICDGIARAIQGDGPRTAESLPWRRRSTPSAAACPEPAEAGTEPGPPSPVAPPREDF</sequence>
<dbReference type="InterPro" id="IPR000835">
    <property type="entry name" value="HTH_MarR-typ"/>
</dbReference>
<dbReference type="GO" id="GO:0003700">
    <property type="term" value="F:DNA-binding transcription factor activity"/>
    <property type="evidence" value="ECO:0007669"/>
    <property type="project" value="InterPro"/>
</dbReference>
<dbReference type="PRINTS" id="PR00598">
    <property type="entry name" value="HTHMARR"/>
</dbReference>
<dbReference type="InterPro" id="IPR039422">
    <property type="entry name" value="MarR/SlyA-like"/>
</dbReference>
<dbReference type="AlphaFoldDB" id="A0A918NX83"/>